<keyword evidence="5" id="KW-1185">Reference proteome</keyword>
<dbReference type="GO" id="GO:0033354">
    <property type="term" value="P:chlorophyll cycle"/>
    <property type="evidence" value="ECO:0007669"/>
    <property type="project" value="TreeGrafter"/>
</dbReference>
<reference evidence="4" key="2">
    <citation type="submission" date="2021-03" db="UniProtKB">
        <authorList>
            <consortium name="EnsemblPlants"/>
        </authorList>
    </citation>
    <scope>IDENTIFICATION</scope>
</reference>
<reference evidence="4" key="1">
    <citation type="journal article" date="2017" name="Nature">
        <title>The genome of Chenopodium quinoa.</title>
        <authorList>
            <person name="Jarvis D.E."/>
            <person name="Ho Y.S."/>
            <person name="Lightfoot D.J."/>
            <person name="Schmoeckel S.M."/>
            <person name="Li B."/>
            <person name="Borm T.J.A."/>
            <person name="Ohyanagi H."/>
            <person name="Mineta K."/>
            <person name="Michell C.T."/>
            <person name="Saber N."/>
            <person name="Kharbatia N.M."/>
            <person name="Rupper R.R."/>
            <person name="Sharp A.R."/>
            <person name="Dally N."/>
            <person name="Boughton B.A."/>
            <person name="Woo Y.H."/>
            <person name="Gao G."/>
            <person name="Schijlen E.G.W.M."/>
            <person name="Guo X."/>
            <person name="Momin A.A."/>
            <person name="Negrao S."/>
            <person name="Al-Babili S."/>
            <person name="Gehring C."/>
            <person name="Roessner U."/>
            <person name="Jung C."/>
            <person name="Murphy K."/>
            <person name="Arold S.T."/>
            <person name="Gojobori T."/>
            <person name="van der Linden C.G."/>
            <person name="van Loo E.N."/>
            <person name="Jellen E.N."/>
            <person name="Maughan P.J."/>
            <person name="Tester M."/>
        </authorList>
    </citation>
    <scope>NUCLEOTIDE SEQUENCE [LARGE SCALE GENOMIC DNA]</scope>
    <source>
        <strain evidence="4">cv. PI 614886</strain>
    </source>
</reference>
<sequence length="878" mass="100086">MSSIQPTNCCCFNKTFDEHRWVMQVQHMIDDEIEEDDGDIHVSIFNVPNALRDINPNAYTPQLVALGPYHYRRFKLQEMERYKISSAKRFQNRKQSTKLHTIVDQLIMLDHRIRACYHKYLDISRETLAWKMAIDSAFLLEIIDIYSNKEGKFLCQTSSKIVDFARRKSVYNTILRDIMMLENQIPLFVLRKISNYWFHSSNMVDEILDDVLVGLCKDVSPFKMLNWAQIQPSSCAHILEFLYKRLTPKVEETVEIDENVNQGINEERRLCKLLSQLKESLHQIPLKAVFKLPWIFICSLPGLAILSAVVLPKENNFENPIDTKSTQDNMPPLFEEIMIPSVIELSKSGVTFLPVNGDIMSINFDQKSKKFYLPTISIDDNTEVILRNLVAFEASSTLGPLVFTRYTEVMNGIIDTKDDVRLLREKGIILNYLRSDEEVANLWNGMNNSKSPNPKSVKIRPDWREKSRPIPPGGTYPAKDHCSRCGLCDTYYIAHVKEACAFLGDGMSRIETLEPLVHGRGRKEDSLDETYLGVYEDLLYARKIKPVEGAQWTGIVTTIAVEMLKAGLVEAVICVQSDPEDRFSPRPVLARTPDEVIAAKGVKPTLSPNLDTLALVEASGVKRLLFCGVGCQVQALRSVEKYLNLEKLYILGTNCVDNGTREGLDKFLRAASSDPDTVLHYEFMQDYKVHLKHLDGHIEEVPYFCLPANDLVDVIAPSCYSVCFQNFFHPIILICDCLPAVVLTTQMHWRNERGREMLSLIENLIEITPTMSSGNRRPFVVETVKADDDAKFGMGPSQPAPKFIGNLISAVLNFIGPKGLEFARYSLDYHTIRNYLHVNRAWGKERATKHVPSYARKLVEMYNNTGEIDKMISRSRSG</sequence>
<dbReference type="EnsemblPlants" id="AUR62035902-RA">
    <property type="protein sequence ID" value="AUR62035902-RA:cds"/>
    <property type="gene ID" value="AUR62035902"/>
</dbReference>
<feature type="compositionally biased region" description="Basic and acidic residues" evidence="1">
    <location>
        <begin position="459"/>
        <end position="468"/>
    </location>
</feature>
<feature type="region of interest" description="Disordered" evidence="1">
    <location>
        <begin position="444"/>
        <end position="475"/>
    </location>
</feature>
<dbReference type="Pfam" id="PF03140">
    <property type="entry name" value="DUF247"/>
    <property type="match status" value="1"/>
</dbReference>
<dbReference type="InterPro" id="IPR007516">
    <property type="entry name" value="Co_F420_Hydgase/DH_bsu_N"/>
</dbReference>
<dbReference type="PANTHER" id="PTHR31332">
    <property type="entry name" value="7-HYDROXYMETHYL CHLOROPHYLL A REDUCTASE, CHLOROPLASTIC"/>
    <property type="match status" value="1"/>
</dbReference>
<feature type="domain" description="Coenzyme F420 hydrogenase/dehydrogenase beta subunit C-terminal" evidence="3">
    <location>
        <begin position="622"/>
        <end position="721"/>
    </location>
</feature>
<evidence type="ECO:0000256" key="1">
    <source>
        <dbReference type="SAM" id="MobiDB-lite"/>
    </source>
</evidence>
<dbReference type="InterPro" id="IPR045220">
    <property type="entry name" value="FRHB/FDHB/HCAR-like"/>
</dbReference>
<dbReference type="Gramene" id="AUR62035902-RA">
    <property type="protein sequence ID" value="AUR62035902-RA:cds"/>
    <property type="gene ID" value="AUR62035902"/>
</dbReference>
<accession>A0A803MVH5</accession>
<evidence type="ECO:0000313" key="4">
    <source>
        <dbReference type="EnsemblPlants" id="AUR62035902-RA:cds"/>
    </source>
</evidence>
<evidence type="ECO:0008006" key="6">
    <source>
        <dbReference type="Google" id="ProtNLM"/>
    </source>
</evidence>
<dbReference type="Proteomes" id="UP000596660">
    <property type="component" value="Unplaced"/>
</dbReference>
<name>A0A803MVH5_CHEQI</name>
<organism evidence="4 5">
    <name type="scientific">Chenopodium quinoa</name>
    <name type="common">Quinoa</name>
    <dbReference type="NCBI Taxonomy" id="63459"/>
    <lineage>
        <taxon>Eukaryota</taxon>
        <taxon>Viridiplantae</taxon>
        <taxon>Streptophyta</taxon>
        <taxon>Embryophyta</taxon>
        <taxon>Tracheophyta</taxon>
        <taxon>Spermatophyta</taxon>
        <taxon>Magnoliopsida</taxon>
        <taxon>eudicotyledons</taxon>
        <taxon>Gunneridae</taxon>
        <taxon>Pentapetalae</taxon>
        <taxon>Caryophyllales</taxon>
        <taxon>Chenopodiaceae</taxon>
        <taxon>Chenopodioideae</taxon>
        <taxon>Atripliceae</taxon>
        <taxon>Chenopodium</taxon>
    </lineage>
</organism>
<dbReference type="Pfam" id="PF04422">
    <property type="entry name" value="FrhB_FdhB_N"/>
    <property type="match status" value="1"/>
</dbReference>
<dbReference type="GO" id="GO:0009507">
    <property type="term" value="C:chloroplast"/>
    <property type="evidence" value="ECO:0007669"/>
    <property type="project" value="TreeGrafter"/>
</dbReference>
<dbReference type="Pfam" id="PF04432">
    <property type="entry name" value="FrhB_FdhB_C"/>
    <property type="match status" value="1"/>
</dbReference>
<proteinExistence type="predicted"/>
<dbReference type="GO" id="GO:0090415">
    <property type="term" value="F:7-hydroxymethyl chlorophyll a reductase activity"/>
    <property type="evidence" value="ECO:0007669"/>
    <property type="project" value="TreeGrafter"/>
</dbReference>
<dbReference type="InterPro" id="IPR007525">
    <property type="entry name" value="FrhB_FdhB_C"/>
</dbReference>
<evidence type="ECO:0000259" key="3">
    <source>
        <dbReference type="Pfam" id="PF04432"/>
    </source>
</evidence>
<evidence type="ECO:0000313" key="5">
    <source>
        <dbReference type="Proteomes" id="UP000596660"/>
    </source>
</evidence>
<dbReference type="AlphaFoldDB" id="A0A803MVH5"/>
<protein>
    <recommendedName>
        <fullName evidence="6">7-hydroxymethyl chlorophyll a reductase, chloroplastic</fullName>
    </recommendedName>
</protein>
<feature type="domain" description="Coenzyme F420 hydrogenase/dehydrogenase beta subunit N-terminal" evidence="2">
    <location>
        <begin position="539"/>
        <end position="613"/>
    </location>
</feature>
<dbReference type="PANTHER" id="PTHR31332:SF0">
    <property type="entry name" value="7-HYDROXYMETHYL CHLOROPHYLL A REDUCTASE, CHLOROPLASTIC"/>
    <property type="match status" value="1"/>
</dbReference>
<dbReference type="InterPro" id="IPR004158">
    <property type="entry name" value="DUF247_pln"/>
</dbReference>
<evidence type="ECO:0000259" key="2">
    <source>
        <dbReference type="Pfam" id="PF04422"/>
    </source>
</evidence>
<feature type="compositionally biased region" description="Polar residues" evidence="1">
    <location>
        <begin position="444"/>
        <end position="454"/>
    </location>
</feature>